<dbReference type="AlphaFoldDB" id="A0ABD5SFH5"/>
<gene>
    <name evidence="1" type="ORF">ACFQEU_11905</name>
</gene>
<evidence type="ECO:0000313" key="1">
    <source>
        <dbReference type="EMBL" id="MFC6754159.1"/>
    </source>
</evidence>
<dbReference type="Proteomes" id="UP001596442">
    <property type="component" value="Unassembled WGS sequence"/>
</dbReference>
<protein>
    <submittedName>
        <fullName evidence="1">Winged helix-turn-helix domain-containing protein</fullName>
    </submittedName>
</protein>
<dbReference type="RefSeq" id="WP_379782401.1">
    <property type="nucleotide sequence ID" value="NZ_JBHSWW010000206.1"/>
</dbReference>
<proteinExistence type="predicted"/>
<accession>A0ABD5SFH5</accession>
<name>A0ABD5SFH5_9EURY</name>
<keyword evidence="2" id="KW-1185">Reference proteome</keyword>
<reference evidence="1 2" key="1">
    <citation type="journal article" date="2019" name="Int. J. Syst. Evol. Microbiol.">
        <title>The Global Catalogue of Microorganisms (GCM) 10K type strain sequencing project: providing services to taxonomists for standard genome sequencing and annotation.</title>
        <authorList>
            <consortium name="The Broad Institute Genomics Platform"/>
            <consortium name="The Broad Institute Genome Sequencing Center for Infectious Disease"/>
            <person name="Wu L."/>
            <person name="Ma J."/>
        </authorList>
    </citation>
    <scope>NUCLEOTIDE SEQUENCE [LARGE SCALE GENOMIC DNA]</scope>
    <source>
        <strain evidence="1 2">CGMCC 1.3239</strain>
    </source>
</reference>
<evidence type="ECO:0000313" key="2">
    <source>
        <dbReference type="Proteomes" id="UP001596442"/>
    </source>
</evidence>
<dbReference type="EMBL" id="JBHSWW010000206">
    <property type="protein sequence ID" value="MFC6754159.1"/>
    <property type="molecule type" value="Genomic_DNA"/>
</dbReference>
<sequence>MPEKQPIPDWDLSERDTIILQELARDPQLTSRGLRDLLAEEHDIDVSHVTVNESIRRMREAEVFREALVPNEEYLFFSLFEFQFNPEGFEDGWRDALEHIRSSKHTFMYFLSDGDYQWKTIMMFKDREQESKWIHEFYKEHGDLVNNLRNSVVTNVLKFGTDPELFDVFHEAESDEE</sequence>
<organism evidence="1 2">
    <name type="scientific">Halorubrum tibetense</name>
    <dbReference type="NCBI Taxonomy" id="175631"/>
    <lineage>
        <taxon>Archaea</taxon>
        <taxon>Methanobacteriati</taxon>
        <taxon>Methanobacteriota</taxon>
        <taxon>Stenosarchaea group</taxon>
        <taxon>Halobacteria</taxon>
        <taxon>Halobacteriales</taxon>
        <taxon>Haloferacaceae</taxon>
        <taxon>Halorubrum</taxon>
    </lineage>
</organism>
<comment type="caution">
    <text evidence="1">The sequence shown here is derived from an EMBL/GenBank/DDBJ whole genome shotgun (WGS) entry which is preliminary data.</text>
</comment>